<keyword evidence="1" id="KW-1133">Transmembrane helix</keyword>
<dbReference type="Proteomes" id="UP000472274">
    <property type="component" value="Unplaced"/>
</dbReference>
<name>A0A674KG39_9SAUR</name>
<dbReference type="GO" id="GO:0002260">
    <property type="term" value="P:lymphocyte homeostasis"/>
    <property type="evidence" value="ECO:0007669"/>
    <property type="project" value="Ensembl"/>
</dbReference>
<evidence type="ECO:0000259" key="2">
    <source>
        <dbReference type="Pfam" id="PF09257"/>
    </source>
</evidence>
<dbReference type="SUPFAM" id="SSF57586">
    <property type="entry name" value="TNF receptor-like"/>
    <property type="match status" value="1"/>
</dbReference>
<dbReference type="InParanoid" id="A0A674KG39"/>
<sequence>MAQHCFKNEYFDSLLQSCIPCHLRCSSKPPFSCQSYCNESTTGQVKVSDGILWIGLGIGVILTFTVFILMVLFKMRNPKQSKEELKNTGTKYDLELNVILKADIETSVNTDIIGDSLQSEASLMYSVEECTCGDCGLVKLQTGFDTSFPLPATEEGATVLVTTKTSEYCSYIPGAMMTL</sequence>
<gene>
    <name evidence="3" type="primary">TNFRSF17</name>
</gene>
<dbReference type="InterPro" id="IPR043521">
    <property type="entry name" value="TNFR_13C/17"/>
</dbReference>
<dbReference type="PRINTS" id="PR01967">
    <property type="entry name" value="TNFACTORR17"/>
</dbReference>
<dbReference type="Pfam" id="PF09257">
    <property type="entry name" value="BCMA-Tall_bind"/>
    <property type="match status" value="1"/>
</dbReference>
<dbReference type="CDD" id="cd13414">
    <property type="entry name" value="TNFRSF17"/>
    <property type="match status" value="1"/>
</dbReference>
<dbReference type="PANTHER" id="PTHR20437:SF0">
    <property type="entry name" value="TUMOR NECROSIS FACTOR RECEPTOR SUPERFAMILY MEMBER 17"/>
    <property type="match status" value="1"/>
</dbReference>
<dbReference type="InterPro" id="IPR015337">
    <property type="entry name" value="BCMA_Tall-1-bd"/>
</dbReference>
<dbReference type="Gene3D" id="4.10.1290.10">
    <property type="entry name" value="Tumor necrosis factor receptor superfamily"/>
    <property type="match status" value="1"/>
</dbReference>
<keyword evidence="1" id="KW-0472">Membrane</keyword>
<protein>
    <submittedName>
        <fullName evidence="3">TNF receptor superfamily member 17</fullName>
    </submittedName>
</protein>
<feature type="transmembrane region" description="Helical" evidence="1">
    <location>
        <begin position="51"/>
        <end position="73"/>
    </location>
</feature>
<organism evidence="3 4">
    <name type="scientific">Terrapene triunguis</name>
    <name type="common">Three-toed box turtle</name>
    <dbReference type="NCBI Taxonomy" id="2587831"/>
    <lineage>
        <taxon>Eukaryota</taxon>
        <taxon>Metazoa</taxon>
        <taxon>Chordata</taxon>
        <taxon>Craniata</taxon>
        <taxon>Vertebrata</taxon>
        <taxon>Euteleostomi</taxon>
        <taxon>Archelosauria</taxon>
        <taxon>Testudinata</taxon>
        <taxon>Testudines</taxon>
        <taxon>Cryptodira</taxon>
        <taxon>Durocryptodira</taxon>
        <taxon>Testudinoidea</taxon>
        <taxon>Emydidae</taxon>
        <taxon>Terrapene</taxon>
    </lineage>
</organism>
<keyword evidence="4" id="KW-1185">Reference proteome</keyword>
<proteinExistence type="predicted"/>
<keyword evidence="1" id="KW-0812">Transmembrane</keyword>
<dbReference type="InterPro" id="IPR022320">
    <property type="entry name" value="TNFR_17"/>
</dbReference>
<dbReference type="Ensembl" id="ENSTMTT00000031478.1">
    <property type="protein sequence ID" value="ENSTMTP00000030369.1"/>
    <property type="gene ID" value="ENSTMTG00000021919.1"/>
</dbReference>
<evidence type="ECO:0000313" key="4">
    <source>
        <dbReference type="Proteomes" id="UP000472274"/>
    </source>
</evidence>
<dbReference type="GO" id="GO:0038023">
    <property type="term" value="F:signaling receptor activity"/>
    <property type="evidence" value="ECO:0007669"/>
    <property type="project" value="InterPro"/>
</dbReference>
<feature type="domain" description="BCMA TALL-1 binding" evidence="2">
    <location>
        <begin position="5"/>
        <end position="40"/>
    </location>
</feature>
<evidence type="ECO:0000313" key="3">
    <source>
        <dbReference type="Ensembl" id="ENSTMTP00000030369.1"/>
    </source>
</evidence>
<reference evidence="3" key="2">
    <citation type="submission" date="2025-09" db="UniProtKB">
        <authorList>
            <consortium name="Ensembl"/>
        </authorList>
    </citation>
    <scope>IDENTIFICATION</scope>
</reference>
<dbReference type="GO" id="GO:0033209">
    <property type="term" value="P:tumor necrosis factor-mediated signaling pathway"/>
    <property type="evidence" value="ECO:0007669"/>
    <property type="project" value="InterPro"/>
</dbReference>
<evidence type="ECO:0000256" key="1">
    <source>
        <dbReference type="SAM" id="Phobius"/>
    </source>
</evidence>
<dbReference type="AlphaFoldDB" id="A0A674KG39"/>
<accession>A0A674KG39</accession>
<dbReference type="PANTHER" id="PTHR20437">
    <property type="entry name" value="TUMOR NECROSIS FACTOR RECEPTOR SUBFAMILY MEMBER 13/17"/>
    <property type="match status" value="1"/>
</dbReference>
<reference evidence="3" key="1">
    <citation type="submission" date="2025-08" db="UniProtKB">
        <authorList>
            <consortium name="Ensembl"/>
        </authorList>
    </citation>
    <scope>IDENTIFICATION</scope>
</reference>
<dbReference type="GeneTree" id="ENSGT00940000154485"/>